<proteinExistence type="predicted"/>
<comment type="caution">
    <text evidence="1">The sequence shown here is derived from an EMBL/GenBank/DDBJ whole genome shotgun (WGS) entry which is preliminary data.</text>
</comment>
<gene>
    <name evidence="1" type="ORF">N568_0110920</name>
</gene>
<reference evidence="1 2" key="1">
    <citation type="submission" date="2013-07" db="EMBL/GenBank/DDBJ databases">
        <title>Isolation of Lactococcus garvieae strain TRF1 from the fecal material of a timber rattlesnake.</title>
        <authorList>
            <person name="McLaughlin R.W."/>
            <person name="Cochran P.A."/>
            <person name="Dowd S.E."/>
        </authorList>
    </citation>
    <scope>NUCLEOTIDE SEQUENCE [LARGE SCALE GENOMIC DNA]</scope>
    <source>
        <strain evidence="1 2">TRF1</strain>
    </source>
</reference>
<organism evidence="1 2">
    <name type="scientific">Lactococcus garvieae TRF1</name>
    <dbReference type="NCBI Taxonomy" id="1380772"/>
    <lineage>
        <taxon>Bacteria</taxon>
        <taxon>Bacillati</taxon>
        <taxon>Bacillota</taxon>
        <taxon>Bacilli</taxon>
        <taxon>Lactobacillales</taxon>
        <taxon>Streptococcaceae</taxon>
        <taxon>Lactococcus</taxon>
    </lineage>
</organism>
<evidence type="ECO:0000313" key="1">
    <source>
        <dbReference type="EMBL" id="ETD03898.1"/>
    </source>
</evidence>
<sequence length="29" mass="3511">MEILEVLQIMRIQVQLFLQVILQFNPLQI</sequence>
<protein>
    <submittedName>
        <fullName evidence="1">Uncharacterized protein</fullName>
    </submittedName>
</protein>
<dbReference type="EMBL" id="AVFE01000052">
    <property type="protein sequence ID" value="ETD03898.1"/>
    <property type="molecule type" value="Genomic_DNA"/>
</dbReference>
<accession>V8AM55</accession>
<name>V8AM55_9LACT</name>
<dbReference type="Proteomes" id="UP000018692">
    <property type="component" value="Unassembled WGS sequence"/>
</dbReference>
<dbReference type="AlphaFoldDB" id="V8AM55"/>
<evidence type="ECO:0000313" key="2">
    <source>
        <dbReference type="Proteomes" id="UP000018692"/>
    </source>
</evidence>